<feature type="compositionally biased region" description="Polar residues" evidence="1">
    <location>
        <begin position="8"/>
        <end position="26"/>
    </location>
</feature>
<protein>
    <submittedName>
        <fullName evidence="2">Uncharacterized protein</fullName>
    </submittedName>
</protein>
<reference evidence="2" key="2">
    <citation type="journal article" date="2023" name="IMA Fungus">
        <title>Comparative genomic study of the Penicillium genus elucidates a diverse pangenome and 15 lateral gene transfer events.</title>
        <authorList>
            <person name="Petersen C."/>
            <person name="Sorensen T."/>
            <person name="Nielsen M.R."/>
            <person name="Sondergaard T.E."/>
            <person name="Sorensen J.L."/>
            <person name="Fitzpatrick D.A."/>
            <person name="Frisvad J.C."/>
            <person name="Nielsen K.L."/>
        </authorList>
    </citation>
    <scope>NUCLEOTIDE SEQUENCE</scope>
    <source>
        <strain evidence="2">IBT 15544</strain>
    </source>
</reference>
<evidence type="ECO:0000313" key="2">
    <source>
        <dbReference type="EMBL" id="KAJ5201647.1"/>
    </source>
</evidence>
<comment type="caution">
    <text evidence="2">The sequence shown here is derived from an EMBL/GenBank/DDBJ whole genome shotgun (WGS) entry which is preliminary data.</text>
</comment>
<dbReference type="AlphaFoldDB" id="A0A9W9SX70"/>
<gene>
    <name evidence="2" type="ORF">N7498_006310</name>
</gene>
<feature type="region of interest" description="Disordered" evidence="1">
    <location>
        <begin position="1"/>
        <end position="50"/>
    </location>
</feature>
<name>A0A9W9SX70_9EURO</name>
<organism evidence="2 3">
    <name type="scientific">Penicillium cinerascens</name>
    <dbReference type="NCBI Taxonomy" id="70096"/>
    <lineage>
        <taxon>Eukaryota</taxon>
        <taxon>Fungi</taxon>
        <taxon>Dikarya</taxon>
        <taxon>Ascomycota</taxon>
        <taxon>Pezizomycotina</taxon>
        <taxon>Eurotiomycetes</taxon>
        <taxon>Eurotiomycetidae</taxon>
        <taxon>Eurotiales</taxon>
        <taxon>Aspergillaceae</taxon>
        <taxon>Penicillium</taxon>
    </lineage>
</organism>
<dbReference type="RefSeq" id="XP_058307563.1">
    <property type="nucleotide sequence ID" value="XM_058453372.1"/>
</dbReference>
<dbReference type="Proteomes" id="UP001150904">
    <property type="component" value="Unassembled WGS sequence"/>
</dbReference>
<proteinExistence type="predicted"/>
<keyword evidence="3" id="KW-1185">Reference proteome</keyword>
<accession>A0A9W9SX70</accession>
<dbReference type="EMBL" id="JAPQKR010000013">
    <property type="protein sequence ID" value="KAJ5201647.1"/>
    <property type="molecule type" value="Genomic_DNA"/>
</dbReference>
<reference evidence="2" key="1">
    <citation type="submission" date="2022-12" db="EMBL/GenBank/DDBJ databases">
        <authorList>
            <person name="Petersen C."/>
        </authorList>
    </citation>
    <scope>NUCLEOTIDE SEQUENCE</scope>
    <source>
        <strain evidence="2">IBT 15544</strain>
    </source>
</reference>
<evidence type="ECO:0000313" key="3">
    <source>
        <dbReference type="Proteomes" id="UP001150904"/>
    </source>
</evidence>
<sequence length="362" mass="39875">MPPKRQSTDTPGNASKKSKPAASNTDEPVIPRGKRWSKVSGSANADDGYRLQISKPEAYAYLCLCKPLHDRGESEDVWDEEDDEDEDEETADKEKQPACDYGETCVCLKPAAEHPEHPWVITRAATHKLNTLRIMGSLRDPDGFGMYTYNDHFGYGLVELAQNLILDFEEAKGDWKAVGRGDADPLFQVDDGEGVAALINTLGIMFLTMLSTLEREGLLKPDSEVKSVGVVMAAFIRLIAADIGPDFGIEGDGLDKKLLAYAKKQNIELKGLSDIESELEEPRAEAEEIVIPAADANNGDPWAWQKALADYKKQYGPTIGGDKLDITTWTSAERKKASFDKKDPLNKKMIDAIKEGLIMQPA</sequence>
<dbReference type="GeneID" id="83180673"/>
<feature type="region of interest" description="Disordered" evidence="1">
    <location>
        <begin position="73"/>
        <end position="96"/>
    </location>
</feature>
<dbReference type="OrthoDB" id="10037289at2759"/>
<feature type="compositionally biased region" description="Acidic residues" evidence="1">
    <location>
        <begin position="75"/>
        <end position="91"/>
    </location>
</feature>
<evidence type="ECO:0000256" key="1">
    <source>
        <dbReference type="SAM" id="MobiDB-lite"/>
    </source>
</evidence>